<organism evidence="3 4">
    <name type="scientific">Kribbella lupini</name>
    <dbReference type="NCBI Taxonomy" id="291602"/>
    <lineage>
        <taxon>Bacteria</taxon>
        <taxon>Bacillati</taxon>
        <taxon>Actinomycetota</taxon>
        <taxon>Actinomycetes</taxon>
        <taxon>Propionibacteriales</taxon>
        <taxon>Kribbellaceae</taxon>
        <taxon>Kribbella</taxon>
    </lineage>
</organism>
<dbReference type="InterPro" id="IPR014710">
    <property type="entry name" value="RmlC-like_jellyroll"/>
</dbReference>
<dbReference type="EMBL" id="BAAANC010000005">
    <property type="protein sequence ID" value="GAA1559527.1"/>
    <property type="molecule type" value="Genomic_DNA"/>
</dbReference>
<evidence type="ECO:0000313" key="3">
    <source>
        <dbReference type="EMBL" id="GAA1559527.1"/>
    </source>
</evidence>
<evidence type="ECO:0000313" key="4">
    <source>
        <dbReference type="Proteomes" id="UP001500363"/>
    </source>
</evidence>
<dbReference type="Pfam" id="PF07883">
    <property type="entry name" value="Cupin_2"/>
    <property type="match status" value="1"/>
</dbReference>
<dbReference type="InterPro" id="IPR001387">
    <property type="entry name" value="Cro/C1-type_HTH"/>
</dbReference>
<dbReference type="PANTHER" id="PTHR46797">
    <property type="entry name" value="HTH-TYPE TRANSCRIPTIONAL REGULATOR"/>
    <property type="match status" value="1"/>
</dbReference>
<dbReference type="CDD" id="cd02209">
    <property type="entry name" value="cupin_XRE_C"/>
    <property type="match status" value="1"/>
</dbReference>
<feature type="domain" description="HTH cro/C1-type" evidence="2">
    <location>
        <begin position="17"/>
        <end position="71"/>
    </location>
</feature>
<evidence type="ECO:0000259" key="2">
    <source>
        <dbReference type="PROSITE" id="PS50943"/>
    </source>
</evidence>
<dbReference type="PROSITE" id="PS50943">
    <property type="entry name" value="HTH_CROC1"/>
    <property type="match status" value="1"/>
</dbReference>
<keyword evidence="4" id="KW-1185">Reference proteome</keyword>
<proteinExistence type="predicted"/>
<dbReference type="Proteomes" id="UP001500363">
    <property type="component" value="Unassembled WGS sequence"/>
</dbReference>
<protein>
    <submittedName>
        <fullName evidence="3">Helix-turn-helix domain-containing protein</fullName>
    </submittedName>
</protein>
<comment type="caution">
    <text evidence="3">The sequence shown here is derived from an EMBL/GenBank/DDBJ whole genome shotgun (WGS) entry which is preliminary data.</text>
</comment>
<evidence type="ECO:0000256" key="1">
    <source>
        <dbReference type="ARBA" id="ARBA00023125"/>
    </source>
</evidence>
<name>A0ABN2CJ43_9ACTN</name>
<dbReference type="SUPFAM" id="SSF47413">
    <property type="entry name" value="lambda repressor-like DNA-binding domains"/>
    <property type="match status" value="1"/>
</dbReference>
<dbReference type="SUPFAM" id="SSF51182">
    <property type="entry name" value="RmlC-like cupins"/>
    <property type="match status" value="1"/>
</dbReference>
<gene>
    <name evidence="3" type="ORF">GCM10009741_75730</name>
</gene>
<dbReference type="Pfam" id="PF01381">
    <property type="entry name" value="HTH_3"/>
    <property type="match status" value="1"/>
</dbReference>
<dbReference type="Gene3D" id="1.10.260.40">
    <property type="entry name" value="lambda repressor-like DNA-binding domains"/>
    <property type="match status" value="1"/>
</dbReference>
<reference evidence="3 4" key="1">
    <citation type="journal article" date="2019" name="Int. J. Syst. Evol. Microbiol.">
        <title>The Global Catalogue of Microorganisms (GCM) 10K type strain sequencing project: providing services to taxonomists for standard genome sequencing and annotation.</title>
        <authorList>
            <consortium name="The Broad Institute Genomics Platform"/>
            <consortium name="The Broad Institute Genome Sequencing Center for Infectious Disease"/>
            <person name="Wu L."/>
            <person name="Ma J."/>
        </authorList>
    </citation>
    <scope>NUCLEOTIDE SEQUENCE [LARGE SCALE GENOMIC DNA]</scope>
    <source>
        <strain evidence="3 4">JCM 14303</strain>
    </source>
</reference>
<dbReference type="InterPro" id="IPR011051">
    <property type="entry name" value="RmlC_Cupin_sf"/>
</dbReference>
<dbReference type="InterPro" id="IPR010982">
    <property type="entry name" value="Lambda_DNA-bd_dom_sf"/>
</dbReference>
<keyword evidence="1" id="KW-0238">DNA-binding</keyword>
<dbReference type="Gene3D" id="2.60.120.10">
    <property type="entry name" value="Jelly Rolls"/>
    <property type="match status" value="1"/>
</dbReference>
<accession>A0ABN2CJ43</accession>
<dbReference type="SMART" id="SM00530">
    <property type="entry name" value="HTH_XRE"/>
    <property type="match status" value="1"/>
</dbReference>
<dbReference type="RefSeq" id="WP_344183085.1">
    <property type="nucleotide sequence ID" value="NZ_BAAANC010000005.1"/>
</dbReference>
<dbReference type="CDD" id="cd00093">
    <property type="entry name" value="HTH_XRE"/>
    <property type="match status" value="1"/>
</dbReference>
<dbReference type="InterPro" id="IPR013096">
    <property type="entry name" value="Cupin_2"/>
</dbReference>
<sequence>MTSGESTNFDQEVGAAVRRRRQELGMTSRELASRTGVSAPFITQLERGQSSISLPRLYRLAEVLGTTANSLLPVSSASLLVTRAGAGQEMRATHREDAQRSRLLTRGGSGVLKAHHYRIGPTDPEQDWFQHHGEDFVYVIRGRLIVEFQQRGEIELATGDALHHDGDLPHRWRQVDDSGTEVLLVNDVHAPRD</sequence>
<dbReference type="PANTHER" id="PTHR46797:SF1">
    <property type="entry name" value="METHYLPHOSPHONATE SYNTHASE"/>
    <property type="match status" value="1"/>
</dbReference>
<dbReference type="InterPro" id="IPR050807">
    <property type="entry name" value="TransReg_Diox_bact_type"/>
</dbReference>